<dbReference type="GO" id="GO:0006654">
    <property type="term" value="P:phosphatidic acid biosynthetic process"/>
    <property type="evidence" value="ECO:0007669"/>
    <property type="project" value="TreeGrafter"/>
</dbReference>
<comment type="similarity">
    <text evidence="1">Belongs to the peptidase S33 family. ABHD4/ABHD5 subfamily.</text>
</comment>
<dbReference type="PANTHER" id="PTHR42886:SF29">
    <property type="entry name" value="PUMMELIG, ISOFORM A"/>
    <property type="match status" value="1"/>
</dbReference>
<feature type="domain" description="AB hydrolase-1" evidence="3">
    <location>
        <begin position="94"/>
        <end position="235"/>
    </location>
</feature>
<name>M2XYW9_GALSU</name>
<dbReference type="GeneID" id="17087615"/>
<dbReference type="eggNOG" id="KOG4409">
    <property type="taxonomic scope" value="Eukaryota"/>
</dbReference>
<proteinExistence type="inferred from homology"/>
<dbReference type="RefSeq" id="XP_005705284.1">
    <property type="nucleotide sequence ID" value="XM_005705227.1"/>
</dbReference>
<dbReference type="PANTHER" id="PTHR42886">
    <property type="entry name" value="RE40534P-RELATED"/>
    <property type="match status" value="1"/>
</dbReference>
<accession>M2XYW9</accession>
<feature type="region of interest" description="Disordered" evidence="2">
    <location>
        <begin position="207"/>
        <end position="227"/>
    </location>
</feature>
<dbReference type="GO" id="GO:0055088">
    <property type="term" value="P:lipid homeostasis"/>
    <property type="evidence" value="ECO:0007669"/>
    <property type="project" value="TreeGrafter"/>
</dbReference>
<dbReference type="EMBL" id="KB454516">
    <property type="protein sequence ID" value="EME28764.1"/>
    <property type="molecule type" value="Genomic_DNA"/>
</dbReference>
<dbReference type="InterPro" id="IPR000073">
    <property type="entry name" value="AB_hydrolase_1"/>
</dbReference>
<dbReference type="Pfam" id="PF00561">
    <property type="entry name" value="Abhydrolase_1"/>
    <property type="match status" value="1"/>
</dbReference>
<sequence length="402" mass="46449">MQRESTNCITSTSPTTNNDTYSTSWLVKLQNWFASWKPRKTSLVQPPIYCQQIAESETKLFEMFVQQRWERRFVELPNGELMNTVILGDHDKPCLVLTPGYCSGIGVFARNLDTLSQHFRVYCVDWLGCGASSKPKFPLKGTVEQAESYFVDSLELWRQQMGDSLSKPFILVGHSLGGYLSAVYASKYPENVERLVLLSPVGIPHAPEQQTSLSSPSQASSAQPMKDDERVQQYRRKYRHWIALFTWFWKHDITPHSVLRVTGPYFGRWLTMKYAHRRFQHCLPEAARVQVAEYVYEMCVRGTPSGEYALNAILLPGAWAKQPLCDRWDKVRVPTIFIYGEQDWMDYRAALALKQQYNSFITDIRRVPFAGHYLFLENPQDFHKQFLEALNSTTLSHEESTT</sequence>
<dbReference type="InterPro" id="IPR029058">
    <property type="entry name" value="AB_hydrolase_fold"/>
</dbReference>
<protein>
    <submittedName>
        <fullName evidence="4">Hydrolase, alpha/beta fold family protein</fullName>
    </submittedName>
</protein>
<keyword evidence="4" id="KW-0378">Hydrolase</keyword>
<dbReference type="Gramene" id="EME28764">
    <property type="protein sequence ID" value="EME28764"/>
    <property type="gene ID" value="Gasu_38130"/>
</dbReference>
<feature type="compositionally biased region" description="Low complexity" evidence="2">
    <location>
        <begin position="209"/>
        <end position="224"/>
    </location>
</feature>
<evidence type="ECO:0000259" key="3">
    <source>
        <dbReference type="Pfam" id="PF00561"/>
    </source>
</evidence>
<keyword evidence="5" id="KW-1185">Reference proteome</keyword>
<dbReference type="PRINTS" id="PR00111">
    <property type="entry name" value="ABHYDROLASE"/>
</dbReference>
<dbReference type="OrthoDB" id="7457040at2759"/>
<organism evidence="4 5">
    <name type="scientific">Galdieria sulphuraria</name>
    <name type="common">Red alga</name>
    <dbReference type="NCBI Taxonomy" id="130081"/>
    <lineage>
        <taxon>Eukaryota</taxon>
        <taxon>Rhodophyta</taxon>
        <taxon>Bangiophyceae</taxon>
        <taxon>Galdieriales</taxon>
        <taxon>Galdieriaceae</taxon>
        <taxon>Galdieria</taxon>
    </lineage>
</organism>
<dbReference type="AlphaFoldDB" id="M2XYW9"/>
<evidence type="ECO:0000256" key="1">
    <source>
        <dbReference type="ARBA" id="ARBA00038097"/>
    </source>
</evidence>
<dbReference type="Proteomes" id="UP000030680">
    <property type="component" value="Unassembled WGS sequence"/>
</dbReference>
<dbReference type="KEGG" id="gsl:Gasu_38130"/>
<dbReference type="GO" id="GO:0052689">
    <property type="term" value="F:carboxylic ester hydrolase activity"/>
    <property type="evidence" value="ECO:0007669"/>
    <property type="project" value="TreeGrafter"/>
</dbReference>
<dbReference type="STRING" id="130081.M2XYW9"/>
<reference evidence="5" key="1">
    <citation type="journal article" date="2013" name="Science">
        <title>Gene transfer from bacteria and archaea facilitated evolution of an extremophilic eukaryote.</title>
        <authorList>
            <person name="Schonknecht G."/>
            <person name="Chen W.H."/>
            <person name="Ternes C.M."/>
            <person name="Barbier G.G."/>
            <person name="Shrestha R.P."/>
            <person name="Stanke M."/>
            <person name="Brautigam A."/>
            <person name="Baker B.J."/>
            <person name="Banfield J.F."/>
            <person name="Garavito R.M."/>
            <person name="Carr K."/>
            <person name="Wilkerson C."/>
            <person name="Rensing S.A."/>
            <person name="Gagneul D."/>
            <person name="Dickenson N.E."/>
            <person name="Oesterhelt C."/>
            <person name="Lercher M.J."/>
            <person name="Weber A.P."/>
        </authorList>
    </citation>
    <scope>NUCLEOTIDE SEQUENCE [LARGE SCALE GENOMIC DNA]</scope>
    <source>
        <strain evidence="5">074W</strain>
    </source>
</reference>
<dbReference type="OMA" id="AFHSMMQ"/>
<evidence type="ECO:0000256" key="2">
    <source>
        <dbReference type="SAM" id="MobiDB-lite"/>
    </source>
</evidence>
<dbReference type="GO" id="GO:0042171">
    <property type="term" value="F:lysophosphatidic acid acyltransferase activity"/>
    <property type="evidence" value="ECO:0007669"/>
    <property type="project" value="TreeGrafter"/>
</dbReference>
<dbReference type="Gene3D" id="3.40.50.1820">
    <property type="entry name" value="alpha/beta hydrolase"/>
    <property type="match status" value="1"/>
</dbReference>
<dbReference type="SUPFAM" id="SSF53474">
    <property type="entry name" value="alpha/beta-Hydrolases"/>
    <property type="match status" value="1"/>
</dbReference>
<gene>
    <name evidence="4" type="ORF">Gasu_38130</name>
</gene>
<evidence type="ECO:0000313" key="5">
    <source>
        <dbReference type="Proteomes" id="UP000030680"/>
    </source>
</evidence>
<evidence type="ECO:0000313" key="4">
    <source>
        <dbReference type="EMBL" id="EME28764.1"/>
    </source>
</evidence>